<reference evidence="3 4" key="1">
    <citation type="submission" date="2024-09" db="EMBL/GenBank/DDBJ databases">
        <authorList>
            <person name="Sun Q."/>
            <person name="Mori K."/>
        </authorList>
    </citation>
    <scope>NUCLEOTIDE SEQUENCE [LARGE SCALE GENOMIC DNA]</scope>
    <source>
        <strain evidence="3 4">JCM 13519</strain>
    </source>
</reference>
<evidence type="ECO:0000313" key="4">
    <source>
        <dbReference type="Proteomes" id="UP001589536"/>
    </source>
</evidence>
<dbReference type="Proteomes" id="UP001589536">
    <property type="component" value="Unassembled WGS sequence"/>
</dbReference>
<name>A0ABV5UXL9_9MICC</name>
<gene>
    <name evidence="3" type="ORF">ACFFPI_23025</name>
</gene>
<keyword evidence="2" id="KW-0472">Membrane</keyword>
<accession>A0ABV5UXL9</accession>
<organism evidence="3 4">
    <name type="scientific">Arthrobacter methylotrophus</name>
    <dbReference type="NCBI Taxonomy" id="121291"/>
    <lineage>
        <taxon>Bacteria</taxon>
        <taxon>Bacillati</taxon>
        <taxon>Actinomycetota</taxon>
        <taxon>Actinomycetes</taxon>
        <taxon>Micrococcales</taxon>
        <taxon>Micrococcaceae</taxon>
        <taxon>Arthrobacter</taxon>
    </lineage>
</organism>
<evidence type="ECO:0000256" key="1">
    <source>
        <dbReference type="SAM" id="MobiDB-lite"/>
    </source>
</evidence>
<comment type="caution">
    <text evidence="3">The sequence shown here is derived from an EMBL/GenBank/DDBJ whole genome shotgun (WGS) entry which is preliminary data.</text>
</comment>
<keyword evidence="4" id="KW-1185">Reference proteome</keyword>
<proteinExistence type="predicted"/>
<dbReference type="RefSeq" id="WP_345045024.1">
    <property type="nucleotide sequence ID" value="NZ_BAABED010000001.1"/>
</dbReference>
<feature type="transmembrane region" description="Helical" evidence="2">
    <location>
        <begin position="81"/>
        <end position="102"/>
    </location>
</feature>
<evidence type="ECO:0008006" key="5">
    <source>
        <dbReference type="Google" id="ProtNLM"/>
    </source>
</evidence>
<evidence type="ECO:0000256" key="2">
    <source>
        <dbReference type="SAM" id="Phobius"/>
    </source>
</evidence>
<sequence>MATITTEPRPAKAKKPKPERQPKAPREPKAPRPSKDAKTPKTPVEKAPAPPAWASPVKPSLVLLPPKARGLKARRRAVRRAMFMSLGLLGLTAAGYLVVLAGTAGAQAELNKEKDITATSTQYLAQNRDVQDFANGFIERKAAAASALDQDVAYSKVVQSILNDNTVGVVFTSIKTSAAGSQCVSSSPFVSSTSLGCLDVEGKAKDVTSVAQLVSALNQDKTTLAEPYLTQTVAADSSVTFKLTVGYTSQALSLKGQKFKPSPEELSSLDTPTSAAGTTSTPATQGASK</sequence>
<dbReference type="EMBL" id="JBHMBH010000072">
    <property type="protein sequence ID" value="MFB9716973.1"/>
    <property type="molecule type" value="Genomic_DNA"/>
</dbReference>
<evidence type="ECO:0000313" key="3">
    <source>
        <dbReference type="EMBL" id="MFB9716973.1"/>
    </source>
</evidence>
<protein>
    <recommendedName>
        <fullName evidence="5">Fimbrial assembly protein</fullName>
    </recommendedName>
</protein>
<feature type="compositionally biased region" description="Low complexity" evidence="1">
    <location>
        <begin position="271"/>
        <end position="289"/>
    </location>
</feature>
<feature type="region of interest" description="Disordered" evidence="1">
    <location>
        <begin position="255"/>
        <end position="289"/>
    </location>
</feature>
<keyword evidence="2" id="KW-1133">Transmembrane helix</keyword>
<feature type="compositionally biased region" description="Basic and acidic residues" evidence="1">
    <location>
        <begin position="16"/>
        <end position="39"/>
    </location>
</feature>
<feature type="region of interest" description="Disordered" evidence="1">
    <location>
        <begin position="1"/>
        <end position="52"/>
    </location>
</feature>
<keyword evidence="2" id="KW-0812">Transmembrane</keyword>